<dbReference type="InterPro" id="IPR057268">
    <property type="entry name" value="Ribosomal_L18"/>
</dbReference>
<comment type="similarity">
    <text evidence="1 7">Belongs to the universal ribosomal protein uL18 family.</text>
</comment>
<keyword evidence="5 7" id="KW-0687">Ribonucleoprotein</keyword>
<evidence type="ECO:0000256" key="1">
    <source>
        <dbReference type="ARBA" id="ARBA00007116"/>
    </source>
</evidence>
<dbReference type="AlphaFoldDB" id="A0A1F5EPY0"/>
<evidence type="ECO:0000256" key="5">
    <source>
        <dbReference type="ARBA" id="ARBA00023274"/>
    </source>
</evidence>
<dbReference type="EMBL" id="MFAB01000002">
    <property type="protein sequence ID" value="OGD69457.1"/>
    <property type="molecule type" value="Genomic_DNA"/>
</dbReference>
<dbReference type="Pfam" id="PF00861">
    <property type="entry name" value="Ribosomal_L18p"/>
    <property type="match status" value="1"/>
</dbReference>
<dbReference type="InterPro" id="IPR004389">
    <property type="entry name" value="Ribosomal_uL18_bac-type"/>
</dbReference>
<gene>
    <name evidence="7" type="primary">rplR</name>
    <name evidence="8" type="ORF">A2996_02015</name>
</gene>
<evidence type="ECO:0000256" key="2">
    <source>
        <dbReference type="ARBA" id="ARBA00022730"/>
    </source>
</evidence>
<protein>
    <recommendedName>
        <fullName evidence="6 7">Large ribosomal subunit protein uL18</fullName>
    </recommendedName>
</protein>
<dbReference type="SUPFAM" id="SSF53137">
    <property type="entry name" value="Translational machinery components"/>
    <property type="match status" value="1"/>
</dbReference>
<accession>A0A1F5EPY0</accession>
<evidence type="ECO:0000256" key="6">
    <source>
        <dbReference type="ARBA" id="ARBA00035197"/>
    </source>
</evidence>
<dbReference type="GO" id="GO:0005840">
    <property type="term" value="C:ribosome"/>
    <property type="evidence" value="ECO:0007669"/>
    <property type="project" value="UniProtKB-KW"/>
</dbReference>
<dbReference type="HAMAP" id="MF_01337_B">
    <property type="entry name" value="Ribosomal_uL18_B"/>
    <property type="match status" value="1"/>
</dbReference>
<dbReference type="CDD" id="cd00432">
    <property type="entry name" value="Ribosomal_L18_L5e"/>
    <property type="match status" value="1"/>
</dbReference>
<keyword evidence="3 7" id="KW-0694">RNA-binding</keyword>
<reference evidence="8 9" key="1">
    <citation type="journal article" date="2016" name="Nat. Commun.">
        <title>Thousands of microbial genomes shed light on interconnected biogeochemical processes in an aquifer system.</title>
        <authorList>
            <person name="Anantharaman K."/>
            <person name="Brown C.T."/>
            <person name="Hug L.A."/>
            <person name="Sharon I."/>
            <person name="Castelle C.J."/>
            <person name="Probst A.J."/>
            <person name="Thomas B.C."/>
            <person name="Singh A."/>
            <person name="Wilkins M.J."/>
            <person name="Karaoz U."/>
            <person name="Brodie E.L."/>
            <person name="Williams K.H."/>
            <person name="Hubbard S.S."/>
            <person name="Banfield J.F."/>
        </authorList>
    </citation>
    <scope>NUCLEOTIDE SEQUENCE [LARGE SCALE GENOMIC DNA]</scope>
</reference>
<dbReference type="Proteomes" id="UP000176865">
    <property type="component" value="Unassembled WGS sequence"/>
</dbReference>
<comment type="caution">
    <text evidence="8">The sequence shown here is derived from an EMBL/GenBank/DDBJ whole genome shotgun (WGS) entry which is preliminary data.</text>
</comment>
<evidence type="ECO:0000313" key="9">
    <source>
        <dbReference type="Proteomes" id="UP000176865"/>
    </source>
</evidence>
<dbReference type="GO" id="GO:0006412">
    <property type="term" value="P:translation"/>
    <property type="evidence" value="ECO:0007669"/>
    <property type="project" value="UniProtKB-UniRule"/>
</dbReference>
<dbReference type="InterPro" id="IPR005484">
    <property type="entry name" value="Ribosomal_uL18_bac/plant/anim"/>
</dbReference>
<dbReference type="FunFam" id="3.30.420.100:FF:000001">
    <property type="entry name" value="50S ribosomal protein L18"/>
    <property type="match status" value="1"/>
</dbReference>
<evidence type="ECO:0000256" key="4">
    <source>
        <dbReference type="ARBA" id="ARBA00022980"/>
    </source>
</evidence>
<dbReference type="GO" id="GO:0003735">
    <property type="term" value="F:structural constituent of ribosome"/>
    <property type="evidence" value="ECO:0007669"/>
    <property type="project" value="InterPro"/>
</dbReference>
<dbReference type="GO" id="GO:0005737">
    <property type="term" value="C:cytoplasm"/>
    <property type="evidence" value="ECO:0007669"/>
    <property type="project" value="UniProtKB-ARBA"/>
</dbReference>
<evidence type="ECO:0000256" key="3">
    <source>
        <dbReference type="ARBA" id="ARBA00022884"/>
    </source>
</evidence>
<dbReference type="GO" id="GO:0008097">
    <property type="term" value="F:5S rRNA binding"/>
    <property type="evidence" value="ECO:0007669"/>
    <property type="project" value="TreeGrafter"/>
</dbReference>
<dbReference type="PANTHER" id="PTHR12899:SF3">
    <property type="entry name" value="LARGE RIBOSOMAL SUBUNIT PROTEIN UL18M"/>
    <property type="match status" value="1"/>
</dbReference>
<evidence type="ECO:0000256" key="7">
    <source>
        <dbReference type="HAMAP-Rule" id="MF_01337"/>
    </source>
</evidence>
<dbReference type="GO" id="GO:1990904">
    <property type="term" value="C:ribonucleoprotein complex"/>
    <property type="evidence" value="ECO:0007669"/>
    <property type="project" value="UniProtKB-KW"/>
</dbReference>
<dbReference type="PANTHER" id="PTHR12899">
    <property type="entry name" value="39S RIBOSOMAL PROTEIN L18, MITOCHONDRIAL"/>
    <property type="match status" value="1"/>
</dbReference>
<keyword evidence="4 7" id="KW-0689">Ribosomal protein</keyword>
<name>A0A1F5EPY0_9BACT</name>
<organism evidence="8 9">
    <name type="scientific">Candidatus Campbellbacteria bacterium RIFCSPLOWO2_01_FULL_34_15</name>
    <dbReference type="NCBI Taxonomy" id="1797579"/>
    <lineage>
        <taxon>Bacteria</taxon>
        <taxon>Candidatus Campbelliibacteriota</taxon>
    </lineage>
</organism>
<evidence type="ECO:0000313" key="8">
    <source>
        <dbReference type="EMBL" id="OGD69457.1"/>
    </source>
</evidence>
<sequence>MDKSIIKKEKRNRRHNRIRAKVKGTALMPRLNVFRSNMAIYAQIINDDAGNTLVSFSSKDVKGKKGLERAKQVGTELAKLAVEKKIKKVVFDRGGYIYTGNIRALAEGAREGGLVF</sequence>
<comment type="function">
    <text evidence="7">This is one of the proteins that bind and probably mediate the attachment of the 5S RNA into the large ribosomal subunit, where it forms part of the central protuberance.</text>
</comment>
<dbReference type="STRING" id="1797579.A2996_02015"/>
<dbReference type="Gene3D" id="3.30.420.100">
    <property type="match status" value="1"/>
</dbReference>
<dbReference type="NCBIfam" id="TIGR00060">
    <property type="entry name" value="L18_bact"/>
    <property type="match status" value="1"/>
</dbReference>
<comment type="subunit">
    <text evidence="7">Part of the 50S ribosomal subunit; part of the 5S rRNA/L5/L18/L25 subcomplex. Contacts the 5S and 23S rRNAs.</text>
</comment>
<proteinExistence type="inferred from homology"/>
<keyword evidence="2 7" id="KW-0699">rRNA-binding</keyword>